<feature type="compositionally biased region" description="Basic and acidic residues" evidence="1">
    <location>
        <begin position="174"/>
        <end position="186"/>
    </location>
</feature>
<dbReference type="EMBL" id="LXQA010100453">
    <property type="protein sequence ID" value="MCI16350.1"/>
    <property type="molecule type" value="Genomic_DNA"/>
</dbReference>
<dbReference type="PANTHER" id="PTHR34805">
    <property type="entry name" value="PROTEIN MODIFIER OF SNC1 1"/>
    <property type="match status" value="1"/>
</dbReference>
<dbReference type="InterPro" id="IPR038808">
    <property type="entry name" value="MOS1-like"/>
</dbReference>
<reference evidence="2 3" key="1">
    <citation type="journal article" date="2018" name="Front. Plant Sci.">
        <title>Red Clover (Trifolium pratense) and Zigzag Clover (T. medium) - A Picture of Genomic Similarities and Differences.</title>
        <authorList>
            <person name="Dluhosova J."/>
            <person name="Istvanek J."/>
            <person name="Nedelnik J."/>
            <person name="Repkova J."/>
        </authorList>
    </citation>
    <scope>NUCLEOTIDE SEQUENCE [LARGE SCALE GENOMIC DNA]</scope>
    <source>
        <strain evidence="3">cv. 10/8</strain>
        <tissue evidence="2">Leaf</tissue>
    </source>
</reference>
<feature type="compositionally biased region" description="Low complexity" evidence="1">
    <location>
        <begin position="110"/>
        <end position="126"/>
    </location>
</feature>
<feature type="non-terminal residue" evidence="2">
    <location>
        <position position="1"/>
    </location>
</feature>
<feature type="compositionally biased region" description="Polar residues" evidence="1">
    <location>
        <begin position="153"/>
        <end position="170"/>
    </location>
</feature>
<feature type="compositionally biased region" description="Polar residues" evidence="1">
    <location>
        <begin position="47"/>
        <end position="58"/>
    </location>
</feature>
<feature type="compositionally biased region" description="Polar residues" evidence="1">
    <location>
        <begin position="1"/>
        <end position="22"/>
    </location>
</feature>
<feature type="compositionally biased region" description="Polar residues" evidence="1">
    <location>
        <begin position="88"/>
        <end position="101"/>
    </location>
</feature>
<evidence type="ECO:0000313" key="2">
    <source>
        <dbReference type="EMBL" id="MCI16350.1"/>
    </source>
</evidence>
<comment type="caution">
    <text evidence="2">The sequence shown here is derived from an EMBL/GenBank/DDBJ whole genome shotgun (WGS) entry which is preliminary data.</text>
</comment>
<feature type="compositionally biased region" description="Basic and acidic residues" evidence="1">
    <location>
        <begin position="128"/>
        <end position="145"/>
    </location>
</feature>
<protein>
    <submittedName>
        <fullName evidence="2">Putative modifier OF SNC1 1</fullName>
    </submittedName>
</protein>
<evidence type="ECO:0000313" key="3">
    <source>
        <dbReference type="Proteomes" id="UP000265520"/>
    </source>
</evidence>
<sequence length="213" mass="23723">STGERMSSHWQPKFQASNNQRGNRPKKKESTHAGVSFPDGQDKESGTLITQPRSQSVSEKSKGGDASNLGNPETVRESRNAPPKGYPHSSNQVAVSSSEQAPTGMDFRNQQRPSSGGRRNGNQNRYGRGHESQGDWKTAAQDDMHHHNHPANRQRQGPNFHNHYEYQTNGPHVGDNKSDNYERPKDGNYQAGGRFRERSQTHLRRGGGNFSGH</sequence>
<name>A0A392PY34_9FABA</name>
<dbReference type="AlphaFoldDB" id="A0A392PY34"/>
<proteinExistence type="predicted"/>
<keyword evidence="3" id="KW-1185">Reference proteome</keyword>
<dbReference type="Proteomes" id="UP000265520">
    <property type="component" value="Unassembled WGS sequence"/>
</dbReference>
<accession>A0A392PY34</accession>
<organism evidence="2 3">
    <name type="scientific">Trifolium medium</name>
    <dbReference type="NCBI Taxonomy" id="97028"/>
    <lineage>
        <taxon>Eukaryota</taxon>
        <taxon>Viridiplantae</taxon>
        <taxon>Streptophyta</taxon>
        <taxon>Embryophyta</taxon>
        <taxon>Tracheophyta</taxon>
        <taxon>Spermatophyta</taxon>
        <taxon>Magnoliopsida</taxon>
        <taxon>eudicotyledons</taxon>
        <taxon>Gunneridae</taxon>
        <taxon>Pentapetalae</taxon>
        <taxon>rosids</taxon>
        <taxon>fabids</taxon>
        <taxon>Fabales</taxon>
        <taxon>Fabaceae</taxon>
        <taxon>Papilionoideae</taxon>
        <taxon>50 kb inversion clade</taxon>
        <taxon>NPAAA clade</taxon>
        <taxon>Hologalegina</taxon>
        <taxon>IRL clade</taxon>
        <taxon>Trifolieae</taxon>
        <taxon>Trifolium</taxon>
    </lineage>
</organism>
<evidence type="ECO:0000256" key="1">
    <source>
        <dbReference type="SAM" id="MobiDB-lite"/>
    </source>
</evidence>
<feature type="region of interest" description="Disordered" evidence="1">
    <location>
        <begin position="1"/>
        <end position="213"/>
    </location>
</feature>
<dbReference type="GO" id="GO:0040029">
    <property type="term" value="P:epigenetic regulation of gene expression"/>
    <property type="evidence" value="ECO:0007669"/>
    <property type="project" value="TreeGrafter"/>
</dbReference>
<dbReference type="PANTHER" id="PTHR34805:SF1">
    <property type="entry name" value="PROTEIN MODIFIER OF SNC1 1"/>
    <property type="match status" value="1"/>
</dbReference>